<evidence type="ECO:0000313" key="3">
    <source>
        <dbReference type="Proteomes" id="UP000185766"/>
    </source>
</evidence>
<accession>A0A1H7GEH6</accession>
<reference evidence="2 3" key="1">
    <citation type="submission" date="2016-10" db="EMBL/GenBank/DDBJ databases">
        <authorList>
            <person name="de Groot N.N."/>
        </authorList>
    </citation>
    <scope>NUCLEOTIDE SEQUENCE [LARGE SCALE GENOMIC DNA]</scope>
    <source>
        <strain evidence="2 3">JCM 19513</strain>
    </source>
</reference>
<feature type="transmembrane region" description="Helical" evidence="1">
    <location>
        <begin position="153"/>
        <end position="176"/>
    </location>
</feature>
<organism evidence="2 3">
    <name type="scientific">Atopomonas hussainii</name>
    <dbReference type="NCBI Taxonomy" id="1429083"/>
    <lineage>
        <taxon>Bacteria</taxon>
        <taxon>Pseudomonadati</taxon>
        <taxon>Pseudomonadota</taxon>
        <taxon>Gammaproteobacteria</taxon>
        <taxon>Pseudomonadales</taxon>
        <taxon>Pseudomonadaceae</taxon>
        <taxon>Atopomonas</taxon>
    </lineage>
</organism>
<protein>
    <recommendedName>
        <fullName evidence="4">DUF2878 domain-containing protein</fullName>
    </recommendedName>
</protein>
<dbReference type="Pfam" id="PF11086">
    <property type="entry name" value="DUF2878"/>
    <property type="match status" value="1"/>
</dbReference>
<feature type="transmembrane region" description="Helical" evidence="1">
    <location>
        <begin position="126"/>
        <end position="147"/>
    </location>
</feature>
<keyword evidence="1" id="KW-1133">Transmembrane helix</keyword>
<feature type="transmembrane region" description="Helical" evidence="1">
    <location>
        <begin position="97"/>
        <end position="114"/>
    </location>
</feature>
<gene>
    <name evidence="2" type="ORF">SAMN05216214_10256</name>
</gene>
<feature type="transmembrane region" description="Helical" evidence="1">
    <location>
        <begin position="27"/>
        <end position="53"/>
    </location>
</feature>
<name>A0A1H7GEH6_9GAMM</name>
<feature type="transmembrane region" description="Helical" evidence="1">
    <location>
        <begin position="65"/>
        <end position="85"/>
    </location>
</feature>
<sequence>MPEPLPSTALLSTELRRTLANAALFQLGWFACVFSTSYPALIGVAVLALLCHFIFIGSWAREGKLVVSVLLAGSALDSFLLQLGVFDFGEERRLLPVWLALMWALLATTLNHCLAWSAKPWWRASLLGAVGGPAAYYAGSQIAGVSLPLGQTFTLGLLAIIWAIALPLLHGFAQLYEQQFRLRQTRR</sequence>
<evidence type="ECO:0000256" key="1">
    <source>
        <dbReference type="SAM" id="Phobius"/>
    </source>
</evidence>
<keyword evidence="3" id="KW-1185">Reference proteome</keyword>
<proteinExistence type="predicted"/>
<evidence type="ECO:0008006" key="4">
    <source>
        <dbReference type="Google" id="ProtNLM"/>
    </source>
</evidence>
<keyword evidence="1" id="KW-0472">Membrane</keyword>
<dbReference type="STRING" id="1429083.GCA_001885685_02658"/>
<keyword evidence="1" id="KW-0812">Transmembrane</keyword>
<dbReference type="AlphaFoldDB" id="A0A1H7GEH6"/>
<evidence type="ECO:0000313" key="2">
    <source>
        <dbReference type="EMBL" id="SEK36528.1"/>
    </source>
</evidence>
<dbReference type="Proteomes" id="UP000185766">
    <property type="component" value="Unassembled WGS sequence"/>
</dbReference>
<dbReference type="EMBL" id="FOAS01000002">
    <property type="protein sequence ID" value="SEK36528.1"/>
    <property type="molecule type" value="Genomic_DNA"/>
</dbReference>
<dbReference type="InterPro" id="IPR021306">
    <property type="entry name" value="DUF2878"/>
</dbReference>